<gene>
    <name evidence="2" type="ORF">METZ01_LOCUS315600</name>
</gene>
<reference evidence="2" key="1">
    <citation type="submission" date="2018-05" db="EMBL/GenBank/DDBJ databases">
        <authorList>
            <person name="Lanie J.A."/>
            <person name="Ng W.-L."/>
            <person name="Kazmierczak K.M."/>
            <person name="Andrzejewski T.M."/>
            <person name="Davidsen T.M."/>
            <person name="Wayne K.J."/>
            <person name="Tettelin H."/>
            <person name="Glass J.I."/>
            <person name="Rusch D."/>
            <person name="Podicherti R."/>
            <person name="Tsui H.-C.T."/>
            <person name="Winkler M.E."/>
        </authorList>
    </citation>
    <scope>NUCLEOTIDE SEQUENCE</scope>
</reference>
<dbReference type="Pfam" id="PF00534">
    <property type="entry name" value="Glycos_transf_1"/>
    <property type="match status" value="1"/>
</dbReference>
<dbReference type="InterPro" id="IPR052078">
    <property type="entry name" value="Trehalose_Metab_GTase"/>
</dbReference>
<name>A0A382NNR9_9ZZZZ</name>
<dbReference type="EMBL" id="UINC01101717">
    <property type="protein sequence ID" value="SVC62746.1"/>
    <property type="molecule type" value="Genomic_DNA"/>
</dbReference>
<protein>
    <recommendedName>
        <fullName evidence="1">Glycosyl transferase family 1 domain-containing protein</fullName>
    </recommendedName>
</protein>
<dbReference type="PANTHER" id="PTHR47779">
    <property type="entry name" value="SYNTHASE (CCG-9), PUTATIVE (AFU_ORTHOLOGUE AFUA_3G12100)-RELATED"/>
    <property type="match status" value="1"/>
</dbReference>
<accession>A0A382NNR9</accession>
<organism evidence="2">
    <name type="scientific">marine metagenome</name>
    <dbReference type="NCBI Taxonomy" id="408172"/>
    <lineage>
        <taxon>unclassified sequences</taxon>
        <taxon>metagenomes</taxon>
        <taxon>ecological metagenomes</taxon>
    </lineage>
</organism>
<dbReference type="PANTHER" id="PTHR47779:SF1">
    <property type="entry name" value="SYNTHASE (CCG-9), PUTATIVE (AFU_ORTHOLOGUE AFUA_3G12100)-RELATED"/>
    <property type="match status" value="1"/>
</dbReference>
<dbReference type="InterPro" id="IPR001296">
    <property type="entry name" value="Glyco_trans_1"/>
</dbReference>
<evidence type="ECO:0000313" key="2">
    <source>
        <dbReference type="EMBL" id="SVC62746.1"/>
    </source>
</evidence>
<dbReference type="Gene3D" id="3.40.50.2000">
    <property type="entry name" value="Glycogen Phosphorylase B"/>
    <property type="match status" value="1"/>
</dbReference>
<dbReference type="GO" id="GO:0016757">
    <property type="term" value="F:glycosyltransferase activity"/>
    <property type="evidence" value="ECO:0007669"/>
    <property type="project" value="InterPro"/>
</dbReference>
<feature type="domain" description="Glycosyl transferase family 1" evidence="1">
    <location>
        <begin position="33"/>
        <end position="200"/>
    </location>
</feature>
<dbReference type="AlphaFoldDB" id="A0A382NNR9"/>
<sequence>LLMPEVLIPPSIDPLSDKNRDLPPEFVTSVLERFNIDPKRPILTQISRFDRLKDPIGVCRVYQVVKKSIPELQLVLAGGGASDDPEGAEVLAEVREAAGNDPDIHILELPPTANMEINALQHGSTIVMQKSLKEGFGLTVSEGMWKGKPVVASAVGGIVSQIHHGITGELVHSESGAAQSVKKLLVNPEYAKQLGIAAKEHVRNNFLLTRHLKDYMLLFLFVMKGSRQGIISG</sequence>
<evidence type="ECO:0000259" key="1">
    <source>
        <dbReference type="Pfam" id="PF00534"/>
    </source>
</evidence>
<feature type="non-terminal residue" evidence="2">
    <location>
        <position position="1"/>
    </location>
</feature>
<dbReference type="SUPFAM" id="SSF53756">
    <property type="entry name" value="UDP-Glycosyltransferase/glycogen phosphorylase"/>
    <property type="match status" value="1"/>
</dbReference>
<proteinExistence type="predicted"/>